<name>A0A914VDW8_9BILA</name>
<feature type="signal peptide" evidence="6">
    <location>
        <begin position="1"/>
        <end position="21"/>
    </location>
</feature>
<keyword evidence="3" id="KW-0328">Glycosyltransferase</keyword>
<dbReference type="Pfam" id="PF00201">
    <property type="entry name" value="UDPGT"/>
    <property type="match status" value="1"/>
</dbReference>
<keyword evidence="6" id="KW-0732">Signal</keyword>
<evidence type="ECO:0000256" key="6">
    <source>
        <dbReference type="SAM" id="SignalP"/>
    </source>
</evidence>
<dbReference type="CDD" id="cd03784">
    <property type="entry name" value="GT1_Gtf-like"/>
    <property type="match status" value="1"/>
</dbReference>
<dbReference type="Gene3D" id="3.40.50.2000">
    <property type="entry name" value="Glycogen Phosphorylase B"/>
    <property type="match status" value="1"/>
</dbReference>
<dbReference type="Proteomes" id="UP000887566">
    <property type="component" value="Unplaced"/>
</dbReference>
<dbReference type="PANTHER" id="PTHR48043:SF145">
    <property type="entry name" value="FI06409P-RELATED"/>
    <property type="match status" value="1"/>
</dbReference>
<evidence type="ECO:0000256" key="1">
    <source>
        <dbReference type="ARBA" id="ARBA00009995"/>
    </source>
</evidence>
<organism evidence="7 8">
    <name type="scientific">Plectus sambesii</name>
    <dbReference type="NCBI Taxonomy" id="2011161"/>
    <lineage>
        <taxon>Eukaryota</taxon>
        <taxon>Metazoa</taxon>
        <taxon>Ecdysozoa</taxon>
        <taxon>Nematoda</taxon>
        <taxon>Chromadorea</taxon>
        <taxon>Plectida</taxon>
        <taxon>Plectina</taxon>
        <taxon>Plectoidea</taxon>
        <taxon>Plectidae</taxon>
        <taxon>Plectus</taxon>
    </lineage>
</organism>
<dbReference type="GO" id="GO:0015020">
    <property type="term" value="F:glucuronosyltransferase activity"/>
    <property type="evidence" value="ECO:0007669"/>
    <property type="project" value="UniProtKB-EC"/>
</dbReference>
<evidence type="ECO:0000256" key="2">
    <source>
        <dbReference type="ARBA" id="ARBA00012544"/>
    </source>
</evidence>
<sequence length="785" mass="87189">MRLFALILPVIWISVFSHVDCYKILVTSVGASTSHNLIMYRLADLIGSHGNDVTVLHWKFNPKAKTPQLKHAKQIEYPFVKDEESMEELQSRMDQMTWKKRSIFSIDLSILKRFKQYSCGFGMTEVVKNPSRIWFSPTFMTDVMAHYSGASYPASYVPSAMFSSTDKMTLLERLKNFISVGMMRPLVEHSMYAPVTEIFREKFGAYFPDITDIIRETQLYFINADPFFEYPRPLQHNIIYIGGLTMQKSEPLNLEWQKIMNETSEDGVVIFSLGSIASTKDMPFEMKTALINAFSRFPKYTFLIRLEGDLPKLPDNVRLVDWIPQKDLLAHPKIRAFFTHGGYNSLTEATYTGVPLVVMPLFGDQIANVKRVENAGIGVGVDKDELTETVIFDALTKVLEDERYDQKAKRLSHMMKEKPTSSADLAIGWVEFLAKFRTVDNLLPESRHIGVIQYYCLDVIAILIDFSDPHVVLGMQVCDQNEVNQQGFKVLTSLSVALYVYQSTNNGFNATQFMVLPSNMLATEYVGGPNETYGIIVAKQDGTAVTIGNELITLNSLDVYYYYSETNISATHPFAYILTVQYQPNSSPYSTVMALPITYAAKELFIAPDLFNNPLSCEIWALQNATEVSLNGGSNVSVPAGSAENMVLSNGGTLIASSQIQVFAASPSLQYAVYPEIFLQSSVQFSVANGNNAAQLMIIAPLDSTGNIVLDDSMQAKLCGILLLLVCLSATVTDVGAVSCQIAGRLGCVASCQLQNCATGYCGPDDVCRCSRCGEGGIIDIGKKK</sequence>
<comment type="similarity">
    <text evidence="1">Belongs to the UDP-glycosyltransferase family.</text>
</comment>
<feature type="chain" id="PRO_5037586277" description="glucuronosyltransferase" evidence="6">
    <location>
        <begin position="22"/>
        <end position="785"/>
    </location>
</feature>
<accession>A0A914VDW8</accession>
<comment type="catalytic activity">
    <reaction evidence="5">
        <text>glucuronate acceptor + UDP-alpha-D-glucuronate = acceptor beta-D-glucuronoside + UDP + H(+)</text>
        <dbReference type="Rhea" id="RHEA:21032"/>
        <dbReference type="ChEBI" id="CHEBI:15378"/>
        <dbReference type="ChEBI" id="CHEBI:58052"/>
        <dbReference type="ChEBI" id="CHEBI:58223"/>
        <dbReference type="ChEBI" id="CHEBI:132367"/>
        <dbReference type="ChEBI" id="CHEBI:132368"/>
        <dbReference type="EC" id="2.4.1.17"/>
    </reaction>
</comment>
<evidence type="ECO:0000256" key="3">
    <source>
        <dbReference type="ARBA" id="ARBA00022676"/>
    </source>
</evidence>
<evidence type="ECO:0000256" key="5">
    <source>
        <dbReference type="ARBA" id="ARBA00047475"/>
    </source>
</evidence>
<dbReference type="FunFam" id="3.40.50.2000:FF:000021">
    <property type="entry name" value="UDP-glucuronosyltransferase"/>
    <property type="match status" value="1"/>
</dbReference>
<reference evidence="8" key="1">
    <citation type="submission" date="2022-11" db="UniProtKB">
        <authorList>
            <consortium name="WormBaseParasite"/>
        </authorList>
    </citation>
    <scope>IDENTIFICATION</scope>
</reference>
<dbReference type="SUPFAM" id="SSF53756">
    <property type="entry name" value="UDP-Glycosyltransferase/glycogen phosphorylase"/>
    <property type="match status" value="1"/>
</dbReference>
<evidence type="ECO:0000313" key="7">
    <source>
        <dbReference type="Proteomes" id="UP000887566"/>
    </source>
</evidence>
<dbReference type="WBParaSite" id="PSAMB.scaffold175size69011.g2982.t1">
    <property type="protein sequence ID" value="PSAMB.scaffold175size69011.g2982.t1"/>
    <property type="gene ID" value="PSAMB.scaffold175size69011.g2982"/>
</dbReference>
<dbReference type="AlphaFoldDB" id="A0A914VDW8"/>
<proteinExistence type="inferred from homology"/>
<dbReference type="EC" id="2.4.1.17" evidence="2"/>
<keyword evidence="7" id="KW-1185">Reference proteome</keyword>
<evidence type="ECO:0000313" key="8">
    <source>
        <dbReference type="WBParaSite" id="PSAMB.scaffold175size69011.g2982.t1"/>
    </source>
</evidence>
<protein>
    <recommendedName>
        <fullName evidence="2">glucuronosyltransferase</fullName>
        <ecNumber evidence="2">2.4.1.17</ecNumber>
    </recommendedName>
</protein>
<dbReference type="InterPro" id="IPR050271">
    <property type="entry name" value="UDP-glycosyltransferase"/>
</dbReference>
<keyword evidence="4" id="KW-0808">Transferase</keyword>
<evidence type="ECO:0000256" key="4">
    <source>
        <dbReference type="ARBA" id="ARBA00022679"/>
    </source>
</evidence>
<dbReference type="PANTHER" id="PTHR48043">
    <property type="entry name" value="EG:EG0003.4 PROTEIN-RELATED"/>
    <property type="match status" value="1"/>
</dbReference>
<dbReference type="InterPro" id="IPR002213">
    <property type="entry name" value="UDP_glucos_trans"/>
</dbReference>